<gene>
    <name evidence="1" type="ORF">GCM10008957_30560</name>
</gene>
<evidence type="ECO:0000313" key="2">
    <source>
        <dbReference type="Proteomes" id="UP000603865"/>
    </source>
</evidence>
<dbReference type="AlphaFoldDB" id="A0A918CDN6"/>
<sequence length="161" mass="17798">MLSGCVLEAKRLNDGSALLKLAGITANDHKGVTWILQVKFIARLAPATLPEVGWIVRIPCIATHVVFDVRGQKASRVDIFGRSIEPMRGAVEQRGKVSFLLNAQNSFVFEGHLVRAPIRKPMGVTEARVSVLDRRGQAHYFNCEAWRDVGQQLAHRTAGRS</sequence>
<protein>
    <submittedName>
        <fullName evidence="1">Uncharacterized protein</fullName>
    </submittedName>
</protein>
<dbReference type="Proteomes" id="UP000603865">
    <property type="component" value="Unassembled WGS sequence"/>
</dbReference>
<keyword evidence="2" id="KW-1185">Reference proteome</keyword>
<organism evidence="1 2">
    <name type="scientific">Deinococcus ruber</name>
    <dbReference type="NCBI Taxonomy" id="1848197"/>
    <lineage>
        <taxon>Bacteria</taxon>
        <taxon>Thermotogati</taxon>
        <taxon>Deinococcota</taxon>
        <taxon>Deinococci</taxon>
        <taxon>Deinococcales</taxon>
        <taxon>Deinococcaceae</taxon>
        <taxon>Deinococcus</taxon>
    </lineage>
</organism>
<name>A0A918CDN6_9DEIO</name>
<comment type="caution">
    <text evidence="1">The sequence shown here is derived from an EMBL/GenBank/DDBJ whole genome shotgun (WGS) entry which is preliminary data.</text>
</comment>
<reference evidence="1" key="1">
    <citation type="journal article" date="2014" name="Int. J. Syst. Evol. Microbiol.">
        <title>Complete genome sequence of Corynebacterium casei LMG S-19264T (=DSM 44701T), isolated from a smear-ripened cheese.</title>
        <authorList>
            <consortium name="US DOE Joint Genome Institute (JGI-PGF)"/>
            <person name="Walter F."/>
            <person name="Albersmeier A."/>
            <person name="Kalinowski J."/>
            <person name="Ruckert C."/>
        </authorList>
    </citation>
    <scope>NUCLEOTIDE SEQUENCE</scope>
    <source>
        <strain evidence="1">JCM 31311</strain>
    </source>
</reference>
<proteinExistence type="predicted"/>
<evidence type="ECO:0000313" key="1">
    <source>
        <dbReference type="EMBL" id="GGR15708.1"/>
    </source>
</evidence>
<dbReference type="EMBL" id="BMQL01000018">
    <property type="protein sequence ID" value="GGR15708.1"/>
    <property type="molecule type" value="Genomic_DNA"/>
</dbReference>
<accession>A0A918CDN6</accession>
<reference evidence="1" key="2">
    <citation type="submission" date="2020-09" db="EMBL/GenBank/DDBJ databases">
        <authorList>
            <person name="Sun Q."/>
            <person name="Ohkuma M."/>
        </authorList>
    </citation>
    <scope>NUCLEOTIDE SEQUENCE</scope>
    <source>
        <strain evidence="1">JCM 31311</strain>
    </source>
</reference>